<dbReference type="GO" id="GO:0080043">
    <property type="term" value="F:quercetin 3-O-glucosyltransferase activity"/>
    <property type="evidence" value="ECO:0007669"/>
    <property type="project" value="TreeGrafter"/>
</dbReference>
<dbReference type="Gene3D" id="3.40.50.2000">
    <property type="entry name" value="Glycogen Phosphorylase B"/>
    <property type="match status" value="2"/>
</dbReference>
<dbReference type="RefSeq" id="XP_039144558.1">
    <property type="nucleotide sequence ID" value="XM_039288624.1"/>
</dbReference>
<evidence type="ECO:0000256" key="2">
    <source>
        <dbReference type="ARBA" id="ARBA00022679"/>
    </source>
</evidence>
<evidence type="ECO:0000313" key="5">
    <source>
        <dbReference type="Proteomes" id="UP001515500"/>
    </source>
</evidence>
<reference evidence="6" key="1">
    <citation type="submission" date="2025-08" db="UniProtKB">
        <authorList>
            <consortium name="RefSeq"/>
        </authorList>
    </citation>
    <scope>IDENTIFICATION</scope>
</reference>
<evidence type="ECO:0000256" key="4">
    <source>
        <dbReference type="RuleBase" id="RU362057"/>
    </source>
</evidence>
<dbReference type="AlphaFoldDB" id="A0AB40D2V3"/>
<dbReference type="PROSITE" id="PS00375">
    <property type="entry name" value="UDPGT"/>
    <property type="match status" value="1"/>
</dbReference>
<dbReference type="Proteomes" id="UP001515500">
    <property type="component" value="Chromosome 18"/>
</dbReference>
<keyword evidence="3" id="KW-0328">Glycosyltransferase</keyword>
<comment type="similarity">
    <text evidence="1 3">Belongs to the UDP-glycosyltransferase family.</text>
</comment>
<keyword evidence="5" id="KW-1185">Reference proteome</keyword>
<dbReference type="GO" id="GO:0080044">
    <property type="term" value="F:quercetin 7-O-glucosyltransferase activity"/>
    <property type="evidence" value="ECO:0007669"/>
    <property type="project" value="TreeGrafter"/>
</dbReference>
<evidence type="ECO:0000256" key="1">
    <source>
        <dbReference type="ARBA" id="ARBA00009995"/>
    </source>
</evidence>
<protein>
    <recommendedName>
        <fullName evidence="4">Glycosyltransferase</fullName>
        <ecNumber evidence="4">2.4.1.-</ecNumber>
    </recommendedName>
</protein>
<dbReference type="PANTHER" id="PTHR11926:SF1402">
    <property type="entry name" value="GLYCOSYLTRANSFERASE"/>
    <property type="match status" value="1"/>
</dbReference>
<organism evidence="5 6">
    <name type="scientific">Dioscorea cayennensis subsp. rotundata</name>
    <name type="common">White Guinea yam</name>
    <name type="synonym">Dioscorea rotundata</name>
    <dbReference type="NCBI Taxonomy" id="55577"/>
    <lineage>
        <taxon>Eukaryota</taxon>
        <taxon>Viridiplantae</taxon>
        <taxon>Streptophyta</taxon>
        <taxon>Embryophyta</taxon>
        <taxon>Tracheophyta</taxon>
        <taxon>Spermatophyta</taxon>
        <taxon>Magnoliopsida</taxon>
        <taxon>Liliopsida</taxon>
        <taxon>Dioscoreales</taxon>
        <taxon>Dioscoreaceae</taxon>
        <taxon>Dioscorea</taxon>
    </lineage>
</organism>
<keyword evidence="2 3" id="KW-0808">Transferase</keyword>
<dbReference type="InterPro" id="IPR035595">
    <property type="entry name" value="UDP_glycos_trans_CS"/>
</dbReference>
<dbReference type="Pfam" id="PF00201">
    <property type="entry name" value="UDPGT"/>
    <property type="match status" value="1"/>
</dbReference>
<dbReference type="FunFam" id="3.40.50.2000:FF:000056">
    <property type="entry name" value="Glycosyltransferase"/>
    <property type="match status" value="1"/>
</dbReference>
<dbReference type="EC" id="2.4.1.-" evidence="4"/>
<accession>A0AB40D2V3</accession>
<gene>
    <name evidence="6" type="primary">LOC120281932</name>
</gene>
<proteinExistence type="inferred from homology"/>
<dbReference type="SUPFAM" id="SSF53756">
    <property type="entry name" value="UDP-Glycosyltransferase/glycogen phosphorylase"/>
    <property type="match status" value="1"/>
</dbReference>
<dbReference type="GeneID" id="120281932"/>
<evidence type="ECO:0000313" key="6">
    <source>
        <dbReference type="RefSeq" id="XP_039144558.1"/>
    </source>
</evidence>
<evidence type="ECO:0000256" key="3">
    <source>
        <dbReference type="RuleBase" id="RU003718"/>
    </source>
</evidence>
<dbReference type="CDD" id="cd03784">
    <property type="entry name" value="GT1_Gtf-like"/>
    <property type="match status" value="1"/>
</dbReference>
<sequence length="471" mass="53191">MTQVTSMVLVPYPAHGHITPMLRLARALRSLGITSIVALPDFMHRNYNSTDDQVIIEPIPSGFKENDDAKDFFSIDASMEKIMPGNLERIVRELEFAGGVACLVVDLLASWAVGVGQRCGVQVAGFWPAMFATYRVVFAIPELILNGFISECGIPILHHHHKINQDIILERDLLTSNQAKLSTKDLPWLVGEPSSQKSRFAFWLRVINRTRSLPWILINSFPKEDNNKITILPSLLSNHQLQTFHVGPLMLSINDKKILMNNINNSSNKKEHDKSIIQWLEKQEPCTVIYISFGTWVGPIAKEKIIELAMALEEAKRPFLWVLKEEKQWREGLPEGYLDRNAKKGKVVAWAPQEEVLKFQAVGCYLTHCGWNSTMEAIRHEKRLLCYPISGDQFVNCNYIVGVWGIGIKLEGLERGVILDGIEKIMVGREAEMIQKKVSEMKVRVMGDEEICATASNLESFVEVVREANSG</sequence>
<dbReference type="PANTHER" id="PTHR11926">
    <property type="entry name" value="GLUCOSYL/GLUCURONOSYL TRANSFERASES"/>
    <property type="match status" value="1"/>
</dbReference>
<name>A0AB40D2V3_DIOCR</name>
<dbReference type="InterPro" id="IPR002213">
    <property type="entry name" value="UDP_glucos_trans"/>
</dbReference>